<protein>
    <submittedName>
        <fullName evidence="6">Chromosome partitioning protein ParB</fullName>
    </submittedName>
</protein>
<feature type="coiled-coil region" evidence="4">
    <location>
        <begin position="204"/>
        <end position="231"/>
    </location>
</feature>
<organism evidence="6 7">
    <name type="scientific">Clostridium gelidum</name>
    <dbReference type="NCBI Taxonomy" id="704125"/>
    <lineage>
        <taxon>Bacteria</taxon>
        <taxon>Bacillati</taxon>
        <taxon>Bacillota</taxon>
        <taxon>Clostridia</taxon>
        <taxon>Eubacteriales</taxon>
        <taxon>Clostridiaceae</taxon>
        <taxon>Clostridium</taxon>
    </lineage>
</organism>
<feature type="domain" description="ParB-like N-terminal" evidence="5">
    <location>
        <begin position="29"/>
        <end position="119"/>
    </location>
</feature>
<keyword evidence="4" id="KW-0175">Coiled coil</keyword>
<gene>
    <name evidence="6" type="primary">spoOJ</name>
    <name evidence="6" type="ORF">psyc5s11_55340</name>
</gene>
<dbReference type="Proteomes" id="UP000824633">
    <property type="component" value="Chromosome"/>
</dbReference>
<dbReference type="EMBL" id="AP024849">
    <property type="protein sequence ID" value="BCZ49467.1"/>
    <property type="molecule type" value="Genomic_DNA"/>
</dbReference>
<dbReference type="InterPro" id="IPR041468">
    <property type="entry name" value="HTH_ParB/Spo0J"/>
</dbReference>
<dbReference type="PANTHER" id="PTHR33375">
    <property type="entry name" value="CHROMOSOME-PARTITIONING PROTEIN PARB-RELATED"/>
    <property type="match status" value="1"/>
</dbReference>
<evidence type="ECO:0000313" key="7">
    <source>
        <dbReference type="Proteomes" id="UP000824633"/>
    </source>
</evidence>
<evidence type="ECO:0000313" key="6">
    <source>
        <dbReference type="EMBL" id="BCZ49467.1"/>
    </source>
</evidence>
<dbReference type="InterPro" id="IPR050336">
    <property type="entry name" value="Chromosome_partition/occlusion"/>
</dbReference>
<evidence type="ECO:0000256" key="3">
    <source>
        <dbReference type="ARBA" id="ARBA00023125"/>
    </source>
</evidence>
<reference evidence="7" key="1">
    <citation type="submission" date="2021-07" db="EMBL/GenBank/DDBJ databases">
        <title>Complete genome sequencing of a Clostridium isolate.</title>
        <authorList>
            <person name="Ueki A."/>
            <person name="Tonouchi A."/>
        </authorList>
    </citation>
    <scope>NUCLEOTIDE SEQUENCE [LARGE SCALE GENOMIC DNA]</scope>
    <source>
        <strain evidence="7">C5S11</strain>
    </source>
</reference>
<dbReference type="Gene3D" id="3.90.1530.30">
    <property type="match status" value="1"/>
</dbReference>
<comment type="similarity">
    <text evidence="1">Belongs to the ParB family.</text>
</comment>
<dbReference type="Pfam" id="PF17762">
    <property type="entry name" value="HTH_ParB"/>
    <property type="match status" value="1"/>
</dbReference>
<dbReference type="InterPro" id="IPR004437">
    <property type="entry name" value="ParB/RepB/Spo0J"/>
</dbReference>
<dbReference type="PANTHER" id="PTHR33375:SF1">
    <property type="entry name" value="CHROMOSOME-PARTITIONING PROTEIN PARB-RELATED"/>
    <property type="match status" value="1"/>
</dbReference>
<proteinExistence type="inferred from homology"/>
<dbReference type="SMART" id="SM00470">
    <property type="entry name" value="ParB"/>
    <property type="match status" value="1"/>
</dbReference>
<dbReference type="InterPro" id="IPR003115">
    <property type="entry name" value="ParB_N"/>
</dbReference>
<sequence>MAKKFTLGKGLGALIPEDPEDFREENNNILISINKIKSDEEQPRKLFDSEKIAELAESIKAHGIIQPLILRKYMADKYIIVAGERRWRAAKMAGLKDVPAIIMELTERDILEISLIENIQRQDLNPIEEALAYRKLLNDFKITQEELSKRIGKSRVAIANTMRLTNLDERVQQYIIESILSEGHGRVLLTISDKQKQYELSQQVIDEKLSVRELERLIKRFNEQEEKEKVIWRSDDLNPYYKEIKNQLQNYFGTKVNVSNKKNKGKIEIEYYSEEDLQRILDIINI</sequence>
<dbReference type="RefSeq" id="WP_224035646.1">
    <property type="nucleotide sequence ID" value="NZ_AP024849.1"/>
</dbReference>
<keyword evidence="2" id="KW-0159">Chromosome partition</keyword>
<dbReference type="InterPro" id="IPR057240">
    <property type="entry name" value="ParB_dimer_C"/>
</dbReference>
<accession>A0ABN6J5E6</accession>
<dbReference type="InterPro" id="IPR036086">
    <property type="entry name" value="ParB/Sulfiredoxin_sf"/>
</dbReference>
<evidence type="ECO:0000256" key="2">
    <source>
        <dbReference type="ARBA" id="ARBA00022829"/>
    </source>
</evidence>
<evidence type="ECO:0000256" key="4">
    <source>
        <dbReference type="SAM" id="Coils"/>
    </source>
</evidence>
<evidence type="ECO:0000259" key="5">
    <source>
        <dbReference type="SMART" id="SM00470"/>
    </source>
</evidence>
<name>A0ABN6J5E6_9CLOT</name>
<dbReference type="NCBIfam" id="TIGR00180">
    <property type="entry name" value="parB_part"/>
    <property type="match status" value="1"/>
</dbReference>
<dbReference type="Gene3D" id="1.10.10.2830">
    <property type="match status" value="1"/>
</dbReference>
<keyword evidence="3" id="KW-0238">DNA-binding</keyword>
<keyword evidence="7" id="KW-1185">Reference proteome</keyword>
<dbReference type="Pfam" id="PF23552">
    <property type="entry name" value="ParB_C"/>
    <property type="match status" value="1"/>
</dbReference>
<dbReference type="SUPFAM" id="SSF109709">
    <property type="entry name" value="KorB DNA-binding domain-like"/>
    <property type="match status" value="1"/>
</dbReference>
<dbReference type="CDD" id="cd16393">
    <property type="entry name" value="SPO0J_N"/>
    <property type="match status" value="1"/>
</dbReference>
<evidence type="ECO:0000256" key="1">
    <source>
        <dbReference type="ARBA" id="ARBA00006295"/>
    </source>
</evidence>
<dbReference type="SUPFAM" id="SSF110849">
    <property type="entry name" value="ParB/Sulfiredoxin"/>
    <property type="match status" value="1"/>
</dbReference>
<dbReference type="Pfam" id="PF02195">
    <property type="entry name" value="ParB_N"/>
    <property type="match status" value="1"/>
</dbReference>